<evidence type="ECO:0000259" key="12">
    <source>
        <dbReference type="Pfam" id="PF26002"/>
    </source>
</evidence>
<dbReference type="GO" id="GO:0005886">
    <property type="term" value="C:plasma membrane"/>
    <property type="evidence" value="ECO:0007669"/>
    <property type="project" value="UniProtKB-SubCell"/>
</dbReference>
<dbReference type="Gene3D" id="2.40.50.100">
    <property type="match status" value="2"/>
</dbReference>
<evidence type="ECO:0000256" key="9">
    <source>
        <dbReference type="RuleBase" id="RU365093"/>
    </source>
</evidence>
<feature type="domain" description="AprE-like long alpha-helical hairpin" evidence="11">
    <location>
        <begin position="118"/>
        <end position="307"/>
    </location>
</feature>
<sequence length="462" mass="51358">MKTGHEASGSPLECRGERDTTAWHPALEGEYVERVPVSDRGYRHLGMLVLVLGLGGFGGWALTASLAVSVVASGHVAAESFRRTVQHLEGGIVREILVADGDQVVAGQPLVVIDDTQARTQLQIARTQYLTGRATELRLQAEQQGAEHYDIPVDLSESDLPRVQEVLAVQQALFVARRQSHRGALQALDEQVVQLQRQIEGLEEMVRLGDRHVASLRAEEADLRGLFSKGMVNNQRLREVERDQLELSGEIASRRAEIGRLGSQISENRMQREIRVQEFHKEVGEQLREVQARVSEAEERITSLADQVSRTTVTAPVEGTVVERRVHSVGDVVRAGDPLLDLVPVGDGFLVEARVPNRDVDHLYPGQPAEIRFTAFNQRLTNVIAAEVIFVSADSQVDEATGARFYRVRLRVTDDGRKKMSEQMQLLSGMPAEVMIRTGERTFASYLIKPISDMFARAIREE</sequence>
<keyword evidence="6 9" id="KW-0812">Transmembrane</keyword>
<evidence type="ECO:0000256" key="2">
    <source>
        <dbReference type="ARBA" id="ARBA00009477"/>
    </source>
</evidence>
<evidence type="ECO:0000259" key="11">
    <source>
        <dbReference type="Pfam" id="PF25994"/>
    </source>
</evidence>
<evidence type="ECO:0000256" key="5">
    <source>
        <dbReference type="ARBA" id="ARBA00022519"/>
    </source>
</evidence>
<evidence type="ECO:0000256" key="6">
    <source>
        <dbReference type="ARBA" id="ARBA00022692"/>
    </source>
</evidence>
<name>A0A2N7TIJ2_9GAMM</name>
<evidence type="ECO:0000256" key="1">
    <source>
        <dbReference type="ARBA" id="ARBA00004377"/>
    </source>
</evidence>
<keyword evidence="5 9" id="KW-0997">Cell inner membrane</keyword>
<accession>A0A2N7TIJ2</accession>
<dbReference type="Pfam" id="PF25994">
    <property type="entry name" value="HH_AprE"/>
    <property type="match status" value="1"/>
</dbReference>
<dbReference type="OrthoDB" id="9775513at2"/>
<dbReference type="InterPro" id="IPR058781">
    <property type="entry name" value="HH_AprE-like"/>
</dbReference>
<dbReference type="EMBL" id="PNRE01000076">
    <property type="protein sequence ID" value="PMR68001.1"/>
    <property type="molecule type" value="Genomic_DNA"/>
</dbReference>
<dbReference type="PANTHER" id="PTHR30386">
    <property type="entry name" value="MEMBRANE FUSION SUBUNIT OF EMRAB-TOLC MULTIDRUG EFFLUX PUMP"/>
    <property type="match status" value="1"/>
</dbReference>
<comment type="subcellular location">
    <subcellularLocation>
        <location evidence="1 9">Cell inner membrane</location>
        <topology evidence="1 9">Single-pass membrane protein</topology>
    </subcellularLocation>
</comment>
<evidence type="ECO:0000256" key="8">
    <source>
        <dbReference type="ARBA" id="ARBA00023136"/>
    </source>
</evidence>
<feature type="domain" description="AprE-like beta-barrel" evidence="12">
    <location>
        <begin position="350"/>
        <end position="439"/>
    </location>
</feature>
<keyword evidence="7 9" id="KW-1133">Transmembrane helix</keyword>
<evidence type="ECO:0000256" key="7">
    <source>
        <dbReference type="ARBA" id="ARBA00022989"/>
    </source>
</evidence>
<dbReference type="RefSeq" id="WP_102629096.1">
    <property type="nucleotide sequence ID" value="NZ_PDOH01000058.1"/>
</dbReference>
<feature type="coiled-coil region" evidence="10">
    <location>
        <begin position="178"/>
        <end position="205"/>
    </location>
</feature>
<reference evidence="13 14" key="1">
    <citation type="submission" date="2018-01" db="EMBL/GenBank/DDBJ databases">
        <title>Halomonas endophytica sp. nov., isolated from storage liquid in the stems of Populus euphratica.</title>
        <authorList>
            <person name="Chen C."/>
        </authorList>
    </citation>
    <scope>NUCLEOTIDE SEQUENCE [LARGE SCALE GENOMIC DNA]</scope>
    <source>
        <strain evidence="13 14">DSM 26881</strain>
    </source>
</reference>
<dbReference type="InterPro" id="IPR010129">
    <property type="entry name" value="T1SS_HlyD"/>
</dbReference>
<dbReference type="PANTHER" id="PTHR30386:SF17">
    <property type="entry name" value="ALKALINE PROTEASE SECRETION PROTEIN APRE"/>
    <property type="match status" value="1"/>
</dbReference>
<dbReference type="PRINTS" id="PR01490">
    <property type="entry name" value="RTXTOXIND"/>
</dbReference>
<dbReference type="AlphaFoldDB" id="A0A2N7TIJ2"/>
<gene>
    <name evidence="13" type="ORF">C1H66_17130</name>
</gene>
<dbReference type="NCBIfam" id="TIGR01843">
    <property type="entry name" value="type_I_hlyD"/>
    <property type="match status" value="1"/>
</dbReference>
<comment type="similarity">
    <text evidence="2 9">Belongs to the membrane fusion protein (MFP) (TC 8.A.1) family.</text>
</comment>
<protein>
    <recommendedName>
        <fullName evidence="9">Membrane fusion protein (MFP) family protein</fullName>
    </recommendedName>
</protein>
<dbReference type="Gene3D" id="2.40.30.170">
    <property type="match status" value="1"/>
</dbReference>
<dbReference type="InterPro" id="IPR050739">
    <property type="entry name" value="MFP"/>
</dbReference>
<evidence type="ECO:0000256" key="3">
    <source>
        <dbReference type="ARBA" id="ARBA00022448"/>
    </source>
</evidence>
<dbReference type="Pfam" id="PF26002">
    <property type="entry name" value="Beta-barrel_AprE"/>
    <property type="match status" value="1"/>
</dbReference>
<keyword evidence="3 9" id="KW-0813">Transport</keyword>
<keyword evidence="8 9" id="KW-0472">Membrane</keyword>
<keyword evidence="4 9" id="KW-1003">Cell membrane</keyword>
<organism evidence="13 14">
    <name type="scientific">Halomonas heilongjiangensis</name>
    <dbReference type="NCBI Taxonomy" id="1387883"/>
    <lineage>
        <taxon>Bacteria</taxon>
        <taxon>Pseudomonadati</taxon>
        <taxon>Pseudomonadota</taxon>
        <taxon>Gammaproteobacteria</taxon>
        <taxon>Oceanospirillales</taxon>
        <taxon>Halomonadaceae</taxon>
        <taxon>Halomonas</taxon>
    </lineage>
</organism>
<dbReference type="InterPro" id="IPR058982">
    <property type="entry name" value="Beta-barrel_AprE"/>
</dbReference>
<keyword evidence="14" id="KW-1185">Reference proteome</keyword>
<keyword evidence="10" id="KW-0175">Coiled coil</keyword>
<comment type="caution">
    <text evidence="13">The sequence shown here is derived from an EMBL/GenBank/DDBJ whole genome shotgun (WGS) entry which is preliminary data.</text>
</comment>
<evidence type="ECO:0000313" key="13">
    <source>
        <dbReference type="EMBL" id="PMR68001.1"/>
    </source>
</evidence>
<dbReference type="Proteomes" id="UP000235346">
    <property type="component" value="Unassembled WGS sequence"/>
</dbReference>
<evidence type="ECO:0000256" key="10">
    <source>
        <dbReference type="SAM" id="Coils"/>
    </source>
</evidence>
<feature type="coiled-coil region" evidence="10">
    <location>
        <begin position="280"/>
        <end position="307"/>
    </location>
</feature>
<evidence type="ECO:0000256" key="4">
    <source>
        <dbReference type="ARBA" id="ARBA00022475"/>
    </source>
</evidence>
<evidence type="ECO:0000313" key="14">
    <source>
        <dbReference type="Proteomes" id="UP000235346"/>
    </source>
</evidence>
<dbReference type="GO" id="GO:0015031">
    <property type="term" value="P:protein transport"/>
    <property type="evidence" value="ECO:0007669"/>
    <property type="project" value="InterPro"/>
</dbReference>
<feature type="transmembrane region" description="Helical" evidence="9">
    <location>
        <begin position="48"/>
        <end position="72"/>
    </location>
</feature>
<proteinExistence type="inferred from homology"/>